<dbReference type="PANTHER" id="PTHR44757:SF2">
    <property type="entry name" value="BIOFILM ARCHITECTURE MAINTENANCE PROTEIN MBAA"/>
    <property type="match status" value="1"/>
</dbReference>
<dbReference type="NCBIfam" id="TIGR00254">
    <property type="entry name" value="GGDEF"/>
    <property type="match status" value="1"/>
</dbReference>
<dbReference type="InterPro" id="IPR000160">
    <property type="entry name" value="GGDEF_dom"/>
</dbReference>
<dbReference type="InterPro" id="IPR013656">
    <property type="entry name" value="PAS_4"/>
</dbReference>
<dbReference type="InterPro" id="IPR000014">
    <property type="entry name" value="PAS"/>
</dbReference>
<dbReference type="InterPro" id="IPR013655">
    <property type="entry name" value="PAS_fold_3"/>
</dbReference>
<dbReference type="Gene3D" id="3.20.20.450">
    <property type="entry name" value="EAL domain"/>
    <property type="match status" value="1"/>
</dbReference>
<sequence>MNKRAVAEIAGGRNLVGASLWEAFPDAAESALGRHYRHAMNKGSPETFEIYYPPLSAWYEIHAVPVESGLSVFFRNINDRKLAAETARQAHNLLQTVIDSVEDLIFVKDRDGRFIFINRQITEGSSLIGKRVGDFYPPELVDVYEQADRHVISTGEVSKVEETIPIRGEPRRFQTVKVPWRRDGEIIGVIGVSRDLTERIQAEESLREGRRKLATLINSLPGLVYSADPKLLWPVTFISEGAEALTGYCAADFSNGTLDWADIVHPEDFQEFERAVSQARKDRCLFSAVYRIVTRSGEIRWVLDRGQFIYNEAGEAISLEGFVGDLTEQKQAEARIRWVAHHDALTELPNRALFNEQLDAAIRQTADSGRKMGLLFLDVDHLKHVNDTLGHDAGDALLVEVAQRLQQSVRGTDTVTRNGGDEFAVILPDIDGELGLNTIIEGILSGLEEPFSYGGHILDCRTSIGASIWPSDGSKSSDLLKQADMALHAAKSTGRGKAMLFEPEMRADAQRRASMLNHARRATEERRIEPFYQPKVLLSTGELAGFEALLRWRDPHGVLQLPSAIQAAFDDPRFAVAMGQQMQERIISDMRQWLEAGLEFGHVAVNASAAEFRRGDFAERLLDQLRIAEVPTRYLEVEVTETVFVGRGSEVVEQALQTLSAKGVRIALDDFGTDYASLSHLKKFPVDVIKIDQSFVRDLTSNPDDAAILMAVLALGRSLGLTTVAEGIETAAQAGFLQAHGCNQGQGYLFGRPAPRDLTVDLISLWKPRL</sequence>
<dbReference type="AlphaFoldDB" id="A0A5N7MPI8"/>
<dbReference type="CDD" id="cd01948">
    <property type="entry name" value="EAL"/>
    <property type="match status" value="1"/>
</dbReference>
<name>A0A5N7MPI8_9HYPH</name>
<keyword evidence="6" id="KW-1185">Reference proteome</keyword>
<feature type="domain" description="EAL" evidence="3">
    <location>
        <begin position="512"/>
        <end position="767"/>
    </location>
</feature>
<dbReference type="Gene3D" id="3.30.70.270">
    <property type="match status" value="1"/>
</dbReference>
<dbReference type="InterPro" id="IPR035965">
    <property type="entry name" value="PAS-like_dom_sf"/>
</dbReference>
<feature type="domain" description="GGDEF" evidence="4">
    <location>
        <begin position="370"/>
        <end position="503"/>
    </location>
</feature>
<dbReference type="SUPFAM" id="SSF55073">
    <property type="entry name" value="Nucleotide cyclase"/>
    <property type="match status" value="1"/>
</dbReference>
<evidence type="ECO:0000313" key="6">
    <source>
        <dbReference type="Proteomes" id="UP000403266"/>
    </source>
</evidence>
<dbReference type="InterPro" id="IPR029787">
    <property type="entry name" value="Nucleotide_cyclase"/>
</dbReference>
<dbReference type="PROSITE" id="PS50883">
    <property type="entry name" value="EAL"/>
    <property type="match status" value="1"/>
</dbReference>
<accession>A0A5N7MPI8</accession>
<dbReference type="PROSITE" id="PS50887">
    <property type="entry name" value="GGDEF"/>
    <property type="match status" value="1"/>
</dbReference>
<feature type="domain" description="PAC" evidence="2">
    <location>
        <begin position="286"/>
        <end position="338"/>
    </location>
</feature>
<reference evidence="5 6" key="1">
    <citation type="journal article" date="2019" name="Syst. Appl. Microbiol.">
        <title>Microvirga tunisiensis sp. nov., a root nodule symbiotic bacterium isolated from Lupinus micranthus and L. luteus grown in Northern Tunisia.</title>
        <authorList>
            <person name="Msaddak A."/>
            <person name="Rejili M."/>
            <person name="Duran D."/>
            <person name="Mars M."/>
            <person name="Palacios J.M."/>
            <person name="Ruiz-Argueso T."/>
            <person name="Rey L."/>
            <person name="Imperial J."/>
        </authorList>
    </citation>
    <scope>NUCLEOTIDE SEQUENCE [LARGE SCALE GENOMIC DNA]</scope>
    <source>
        <strain evidence="5 6">Lmie10</strain>
    </source>
</reference>
<dbReference type="SMART" id="SM00267">
    <property type="entry name" value="GGDEF"/>
    <property type="match status" value="1"/>
</dbReference>
<protein>
    <submittedName>
        <fullName evidence="5">EAL domain-containing protein</fullName>
    </submittedName>
</protein>
<dbReference type="Gene3D" id="3.30.450.20">
    <property type="entry name" value="PAS domain"/>
    <property type="match status" value="3"/>
</dbReference>
<dbReference type="Pfam" id="PF00563">
    <property type="entry name" value="EAL"/>
    <property type="match status" value="1"/>
</dbReference>
<feature type="domain" description="PAC" evidence="2">
    <location>
        <begin position="153"/>
        <end position="208"/>
    </location>
</feature>
<dbReference type="Proteomes" id="UP000403266">
    <property type="component" value="Unassembled WGS sequence"/>
</dbReference>
<dbReference type="Pfam" id="PF00990">
    <property type="entry name" value="GGDEF"/>
    <property type="match status" value="1"/>
</dbReference>
<feature type="domain" description="PAS" evidence="1">
    <location>
        <begin position="90"/>
        <end position="123"/>
    </location>
</feature>
<organism evidence="5 6">
    <name type="scientific">Microvirga tunisiensis</name>
    <dbReference type="NCBI Taxonomy" id="2108360"/>
    <lineage>
        <taxon>Bacteria</taxon>
        <taxon>Pseudomonadati</taxon>
        <taxon>Pseudomonadota</taxon>
        <taxon>Alphaproteobacteria</taxon>
        <taxon>Hyphomicrobiales</taxon>
        <taxon>Methylobacteriaceae</taxon>
        <taxon>Microvirga</taxon>
    </lineage>
</organism>
<evidence type="ECO:0000259" key="4">
    <source>
        <dbReference type="PROSITE" id="PS50887"/>
    </source>
</evidence>
<evidence type="ECO:0000259" key="3">
    <source>
        <dbReference type="PROSITE" id="PS50883"/>
    </source>
</evidence>
<dbReference type="InterPro" id="IPR035919">
    <property type="entry name" value="EAL_sf"/>
</dbReference>
<dbReference type="InterPro" id="IPR052155">
    <property type="entry name" value="Biofilm_reg_signaling"/>
</dbReference>
<dbReference type="EMBL" id="VOSK01000181">
    <property type="protein sequence ID" value="MPR28915.1"/>
    <property type="molecule type" value="Genomic_DNA"/>
</dbReference>
<dbReference type="SMART" id="SM00052">
    <property type="entry name" value="EAL"/>
    <property type="match status" value="1"/>
</dbReference>
<dbReference type="SMART" id="SM00091">
    <property type="entry name" value="PAS"/>
    <property type="match status" value="2"/>
</dbReference>
<dbReference type="InterPro" id="IPR001633">
    <property type="entry name" value="EAL_dom"/>
</dbReference>
<dbReference type="Pfam" id="PF08447">
    <property type="entry name" value="PAS_3"/>
    <property type="match status" value="1"/>
</dbReference>
<dbReference type="SUPFAM" id="SSF141868">
    <property type="entry name" value="EAL domain-like"/>
    <property type="match status" value="1"/>
</dbReference>
<dbReference type="InterPro" id="IPR043128">
    <property type="entry name" value="Rev_trsase/Diguanyl_cyclase"/>
</dbReference>
<feature type="domain" description="PAS" evidence="1">
    <location>
        <begin position="209"/>
        <end position="283"/>
    </location>
</feature>
<dbReference type="PROSITE" id="PS50112">
    <property type="entry name" value="PAS"/>
    <property type="match status" value="2"/>
</dbReference>
<dbReference type="InterPro" id="IPR001610">
    <property type="entry name" value="PAC"/>
</dbReference>
<evidence type="ECO:0000313" key="5">
    <source>
        <dbReference type="EMBL" id="MPR28915.1"/>
    </source>
</evidence>
<dbReference type="PANTHER" id="PTHR44757">
    <property type="entry name" value="DIGUANYLATE CYCLASE DGCP"/>
    <property type="match status" value="1"/>
</dbReference>
<evidence type="ECO:0000259" key="2">
    <source>
        <dbReference type="PROSITE" id="PS50113"/>
    </source>
</evidence>
<dbReference type="CDD" id="cd00130">
    <property type="entry name" value="PAS"/>
    <property type="match status" value="2"/>
</dbReference>
<dbReference type="CDD" id="cd01949">
    <property type="entry name" value="GGDEF"/>
    <property type="match status" value="1"/>
</dbReference>
<dbReference type="Pfam" id="PF08448">
    <property type="entry name" value="PAS_4"/>
    <property type="match status" value="1"/>
</dbReference>
<comment type="caution">
    <text evidence="5">The sequence shown here is derived from an EMBL/GenBank/DDBJ whole genome shotgun (WGS) entry which is preliminary data.</text>
</comment>
<dbReference type="PROSITE" id="PS50113">
    <property type="entry name" value="PAC"/>
    <property type="match status" value="2"/>
</dbReference>
<gene>
    <name evidence="5" type="ORF">FS320_28270</name>
</gene>
<evidence type="ECO:0000259" key="1">
    <source>
        <dbReference type="PROSITE" id="PS50112"/>
    </source>
</evidence>
<dbReference type="NCBIfam" id="TIGR00229">
    <property type="entry name" value="sensory_box"/>
    <property type="match status" value="2"/>
</dbReference>
<dbReference type="SMART" id="SM00086">
    <property type="entry name" value="PAC"/>
    <property type="match status" value="2"/>
</dbReference>
<dbReference type="SUPFAM" id="SSF55785">
    <property type="entry name" value="PYP-like sensor domain (PAS domain)"/>
    <property type="match status" value="2"/>
</dbReference>
<dbReference type="InterPro" id="IPR000700">
    <property type="entry name" value="PAS-assoc_C"/>
</dbReference>
<proteinExistence type="predicted"/>